<evidence type="ECO:0000313" key="1">
    <source>
        <dbReference type="EMBL" id="KAI4341075.1"/>
    </source>
</evidence>
<accession>A0ACB9P3J5</accession>
<evidence type="ECO:0000313" key="2">
    <source>
        <dbReference type="Proteomes" id="UP001057402"/>
    </source>
</evidence>
<organism evidence="1 2">
    <name type="scientific">Melastoma candidum</name>
    <dbReference type="NCBI Taxonomy" id="119954"/>
    <lineage>
        <taxon>Eukaryota</taxon>
        <taxon>Viridiplantae</taxon>
        <taxon>Streptophyta</taxon>
        <taxon>Embryophyta</taxon>
        <taxon>Tracheophyta</taxon>
        <taxon>Spermatophyta</taxon>
        <taxon>Magnoliopsida</taxon>
        <taxon>eudicotyledons</taxon>
        <taxon>Gunneridae</taxon>
        <taxon>Pentapetalae</taxon>
        <taxon>rosids</taxon>
        <taxon>malvids</taxon>
        <taxon>Myrtales</taxon>
        <taxon>Melastomataceae</taxon>
        <taxon>Melastomatoideae</taxon>
        <taxon>Melastomateae</taxon>
        <taxon>Melastoma</taxon>
    </lineage>
</organism>
<dbReference type="Proteomes" id="UP001057402">
    <property type="component" value="Chromosome 7"/>
</dbReference>
<protein>
    <submittedName>
        <fullName evidence="1">Uncharacterized protein</fullName>
    </submittedName>
</protein>
<proteinExistence type="predicted"/>
<reference evidence="2" key="1">
    <citation type="journal article" date="2023" name="Front. Plant Sci.">
        <title>Chromosomal-level genome assembly of Melastoma candidum provides insights into trichome evolution.</title>
        <authorList>
            <person name="Zhong Y."/>
            <person name="Wu W."/>
            <person name="Sun C."/>
            <person name="Zou P."/>
            <person name="Liu Y."/>
            <person name="Dai S."/>
            <person name="Zhou R."/>
        </authorList>
    </citation>
    <scope>NUCLEOTIDE SEQUENCE [LARGE SCALE GENOMIC DNA]</scope>
</reference>
<comment type="caution">
    <text evidence="1">The sequence shown here is derived from an EMBL/GenBank/DDBJ whole genome shotgun (WGS) entry which is preliminary data.</text>
</comment>
<name>A0ACB9P3J5_9MYRT</name>
<dbReference type="EMBL" id="CM042886">
    <property type="protein sequence ID" value="KAI4341075.1"/>
    <property type="molecule type" value="Genomic_DNA"/>
</dbReference>
<gene>
    <name evidence="1" type="ORF">MLD38_025845</name>
</gene>
<sequence length="257" mass="28133">MKQHMHSLYIVATFDGVLVGRVLIDNGATVNVLPLTKFRLLGYKSSELVRTDVAVSGFNGRKSECLGICSVHLGVGRHEQETAFFVIDIAPSFNALLGRDWLHKAAAIPSTLHRELILWLDSEIETIRADEYSCCDKGILHAETCKTIKDLTLDQRYKLGDPTVGPLGEPSGEFDFIVSYGTSHPKPDEGPIVPTGWGPDFTDKDMDEVLQEVVPTKDGGKTDNSPNGDKGEAPKSQESAATELEPDRLLHEGLYGQ</sequence>
<keyword evidence="2" id="KW-1185">Reference proteome</keyword>